<feature type="non-terminal residue" evidence="1">
    <location>
        <position position="1"/>
    </location>
</feature>
<comment type="caution">
    <text evidence="1">The sequence shown here is derived from an EMBL/GenBank/DDBJ whole genome shotgun (WGS) entry which is preliminary data.</text>
</comment>
<name>A0ACA9PRC8_9GLOM</name>
<protein>
    <submittedName>
        <fullName evidence="1">25515_t:CDS:1</fullName>
    </submittedName>
</protein>
<proteinExistence type="predicted"/>
<dbReference type="Proteomes" id="UP000789920">
    <property type="component" value="Unassembled WGS sequence"/>
</dbReference>
<sequence>GSKYATISFMYGAITVINQGLLLDKTSDIDFDSSEDVFDDDVVCEDNEEYYISNQQQ</sequence>
<reference evidence="1" key="1">
    <citation type="submission" date="2021-06" db="EMBL/GenBank/DDBJ databases">
        <authorList>
            <person name="Kallberg Y."/>
            <person name="Tangrot J."/>
            <person name="Rosling A."/>
        </authorList>
    </citation>
    <scope>NUCLEOTIDE SEQUENCE</scope>
    <source>
        <strain evidence="1">MA461A</strain>
    </source>
</reference>
<keyword evidence="2" id="KW-1185">Reference proteome</keyword>
<dbReference type="EMBL" id="CAJVQC010022876">
    <property type="protein sequence ID" value="CAG8720003.1"/>
    <property type="molecule type" value="Genomic_DNA"/>
</dbReference>
<evidence type="ECO:0000313" key="1">
    <source>
        <dbReference type="EMBL" id="CAG8720003.1"/>
    </source>
</evidence>
<organism evidence="1 2">
    <name type="scientific">Racocetra persica</name>
    <dbReference type="NCBI Taxonomy" id="160502"/>
    <lineage>
        <taxon>Eukaryota</taxon>
        <taxon>Fungi</taxon>
        <taxon>Fungi incertae sedis</taxon>
        <taxon>Mucoromycota</taxon>
        <taxon>Glomeromycotina</taxon>
        <taxon>Glomeromycetes</taxon>
        <taxon>Diversisporales</taxon>
        <taxon>Gigasporaceae</taxon>
        <taxon>Racocetra</taxon>
    </lineage>
</organism>
<evidence type="ECO:0000313" key="2">
    <source>
        <dbReference type="Proteomes" id="UP000789920"/>
    </source>
</evidence>
<accession>A0ACA9PRC8</accession>
<gene>
    <name evidence="1" type="ORF">RPERSI_LOCUS11222</name>
</gene>